<evidence type="ECO:0000256" key="10">
    <source>
        <dbReference type="ARBA" id="ARBA00023180"/>
    </source>
</evidence>
<evidence type="ECO:0000256" key="12">
    <source>
        <dbReference type="PROSITE-ProRule" id="PRU00460"/>
    </source>
</evidence>
<evidence type="ECO:0000313" key="17">
    <source>
        <dbReference type="Ensembl" id="ENSLACP00000022506.1"/>
    </source>
</evidence>
<dbReference type="GeneID" id="102359091"/>
<evidence type="ECO:0000256" key="14">
    <source>
        <dbReference type="SAM" id="SignalP"/>
    </source>
</evidence>
<dbReference type="PROSITE" id="PS01248">
    <property type="entry name" value="EGF_LAM_1"/>
    <property type="match status" value="2"/>
</dbReference>
<feature type="chain" id="PRO_5004043728" evidence="14">
    <location>
        <begin position="27"/>
        <end position="1189"/>
    </location>
</feature>
<dbReference type="FunFam" id="2.10.25.10:FF:000533">
    <property type="entry name" value="Laminin subunit gamma 2"/>
    <property type="match status" value="1"/>
</dbReference>
<sequence>MHLNAMWSVLILWGYFFVLDPPQVSATFRWHSCNCNGKSTRCVFDVNLYKQTGNGYRCINCIDNTDGPSCERCKAGFYRQQAGDRCFPCSCNAQGSKTSQCDNNGRCTCKPGVMGDKCDRCQPGYRSLSEVGCQRRDAQSLSDCRCNPAGSAGPCDPSTGRCNCKSAIMGQNCDRCKPGYYNLHQANPAGCMQCFCYGHSTDCTSTNRYSIHRISSAFNRGAEGWRALCRDGAQDQLKWSPKYNDVYFISRANGPVYFVAPSQFLGNQMLSYGKNLSFAFRVDRGGRQPSPEDLVLEGAGMRVTAPLPTLTKTLPCGITKTYTFRLDEHPSSNWSPQLSAADFHRLLQNLTAIKIRATYGLYSTGYLDDVTLVSAQPTPGELAPWVESCTCPSGYEGQFCEKCAPGYKRESLALGPFSQCVPCNCLGGGTCDSETGECYLGDGPGISNCLSCQPGFYSLPEDPCNCRRCPCANSCSFNPETRTVICDGCPIGRTGDRCELCSDGYYGDPHGVNGPAQPCRPCQCSNNVDPNAVGNCNRLTGECLKCLYNTAGFYCDRCKDGFYGNALVGNPADRCKPCNCNPAGSQSPQCRNDGHCVCQQGFEGLKCEGTPCPTCYDQVRYKVDQHLGKLREMEAAFSRISTSQPPVNSQELEYKLNEAERTIQAMLRDAQATEASDYAFRDHLFDLKNTQSQQFSRLQTVGNTVKRAEDLAGRYNDKIQNTQRLIEKTRKDLEQAKTNMRKVALPSLDLPGDSNTLTVLAQEATALADRHKQQADEIEQTAKSASAISDQAYELVRSTVQGEKGTADSIERLNDLYNTIQTTTKDLETQADQAHSQSEIVNQDALRIYNDMSTLKKFDPMLIQKELKKVKQDVADKTRQVNKRQTQFEDLQNNMKNSQMEVKDLLKDGEDAQMVADGLLARANAARTLAEKALKSGNASFYEVEDILNSLEGFHDKINNNKAEAEKALKKLPAISSAIAEANNKRKQAEASLGNAMRDAAVAKDTAKEAQATTDYVKMEAEELKADASDSFKHALDLEEDTDKLRKQLKAVEKDFEKKNKDADQDVENIQETSGAVEGAQGKAESTRTAVRNALTTINNVLEQLGKPEGIDSQRLQSLEDALKAAKSQFNNKLSPKLEDLEQAAVGQNTRILTLEENIVNIMADIANLEDIERSLPLGCYNTAPLERP</sequence>
<dbReference type="SMART" id="SM00181">
    <property type="entry name" value="EGF"/>
    <property type="match status" value="5"/>
</dbReference>
<dbReference type="OrthoDB" id="430826at2759"/>
<dbReference type="Proteomes" id="UP000008672">
    <property type="component" value="Unassembled WGS sequence"/>
</dbReference>
<dbReference type="GO" id="GO:0007155">
    <property type="term" value="P:cell adhesion"/>
    <property type="evidence" value="ECO:0007669"/>
    <property type="project" value="UniProtKB-KW"/>
</dbReference>
<evidence type="ECO:0000256" key="8">
    <source>
        <dbReference type="ARBA" id="ARBA00023054"/>
    </source>
</evidence>
<dbReference type="eggNOG" id="KOG1836">
    <property type="taxonomic scope" value="Eukaryota"/>
</dbReference>
<evidence type="ECO:0000256" key="11">
    <source>
        <dbReference type="ARBA" id="ARBA00023292"/>
    </source>
</evidence>
<keyword evidence="8 13" id="KW-0175">Coiled coil</keyword>
<dbReference type="SMART" id="SM00180">
    <property type="entry name" value="EGF_Lam"/>
    <property type="match status" value="8"/>
</dbReference>
<evidence type="ECO:0000256" key="3">
    <source>
        <dbReference type="ARBA" id="ARBA00022530"/>
    </source>
</evidence>
<dbReference type="Pfam" id="PF00052">
    <property type="entry name" value="Laminin_B"/>
    <property type="match status" value="1"/>
</dbReference>
<comment type="subcellular location">
    <subcellularLocation>
        <location evidence="1">Secreted</location>
        <location evidence="1">Extracellular space</location>
        <location evidence="1">Extracellular matrix</location>
        <location evidence="1">Basement membrane</location>
    </subcellularLocation>
</comment>
<organism evidence="17 18">
    <name type="scientific">Latimeria chalumnae</name>
    <name type="common">Coelacanth</name>
    <dbReference type="NCBI Taxonomy" id="7897"/>
    <lineage>
        <taxon>Eukaryota</taxon>
        <taxon>Metazoa</taxon>
        <taxon>Chordata</taxon>
        <taxon>Craniata</taxon>
        <taxon>Vertebrata</taxon>
        <taxon>Euteleostomi</taxon>
        <taxon>Coelacanthiformes</taxon>
        <taxon>Coelacanthidae</taxon>
        <taxon>Latimeria</taxon>
    </lineage>
</organism>
<evidence type="ECO:0000256" key="9">
    <source>
        <dbReference type="ARBA" id="ARBA00023157"/>
    </source>
</evidence>
<dbReference type="AlphaFoldDB" id="M3XIF0"/>
<keyword evidence="10" id="KW-0325">Glycoprotein</keyword>
<reference evidence="17" key="3">
    <citation type="submission" date="2025-09" db="UniProtKB">
        <authorList>
            <consortium name="Ensembl"/>
        </authorList>
    </citation>
    <scope>IDENTIFICATION</scope>
</reference>
<feature type="signal peptide" evidence="14">
    <location>
        <begin position="1"/>
        <end position="26"/>
    </location>
</feature>
<dbReference type="GO" id="GO:0009887">
    <property type="term" value="P:animal organ morphogenesis"/>
    <property type="evidence" value="ECO:0007669"/>
    <property type="project" value="TreeGrafter"/>
</dbReference>
<evidence type="ECO:0000259" key="15">
    <source>
        <dbReference type="PROSITE" id="PS50027"/>
    </source>
</evidence>
<feature type="domain" description="Laminin IV type A" evidence="16">
    <location>
        <begin position="220"/>
        <end position="388"/>
    </location>
</feature>
<evidence type="ECO:0000256" key="4">
    <source>
        <dbReference type="ARBA" id="ARBA00022729"/>
    </source>
</evidence>
<keyword evidence="4 14" id="KW-0732">Signal</keyword>
<keyword evidence="5" id="KW-0677">Repeat</keyword>
<feature type="coiled-coil region" evidence="13">
    <location>
        <begin position="705"/>
        <end position="830"/>
    </location>
</feature>
<protein>
    <submittedName>
        <fullName evidence="17">Laminin subunit gamma 2</fullName>
    </submittedName>
</protein>
<dbReference type="GO" id="GO:0007411">
    <property type="term" value="P:axon guidance"/>
    <property type="evidence" value="ECO:0007669"/>
    <property type="project" value="TreeGrafter"/>
</dbReference>
<dbReference type="EMBL" id="AFYH01189957">
    <property type="status" value="NOT_ANNOTATED_CDS"/>
    <property type="molecule type" value="Genomic_DNA"/>
</dbReference>
<dbReference type="FunFam" id="2.10.25.10:FF:000174">
    <property type="entry name" value="Laminin subunit gamma-1"/>
    <property type="match status" value="1"/>
</dbReference>
<keyword evidence="18" id="KW-1185">Reference proteome</keyword>
<keyword evidence="2" id="KW-0964">Secreted</keyword>
<accession>M3XIF0</accession>
<feature type="disulfide bond" evidence="12">
    <location>
        <begin position="164"/>
        <end position="173"/>
    </location>
</feature>
<keyword evidence="6" id="KW-0084">Basement membrane</keyword>
<dbReference type="Gene3D" id="2.10.25.10">
    <property type="entry name" value="Laminin"/>
    <property type="match status" value="5"/>
</dbReference>
<dbReference type="Ensembl" id="ENSLACT00000025713.1">
    <property type="protein sequence ID" value="ENSLACP00000022506.1"/>
    <property type="gene ID" value="ENSLACG00000006588.2"/>
</dbReference>
<dbReference type="STRING" id="7897.ENSLACP00000022506"/>
<dbReference type="InterPro" id="IPR000742">
    <property type="entry name" value="EGF"/>
</dbReference>
<feature type="disulfide bond" evidence="12">
    <location>
        <begin position="546"/>
        <end position="555"/>
    </location>
</feature>
<dbReference type="PROSITE" id="PS51115">
    <property type="entry name" value="LAMININ_IVA"/>
    <property type="match status" value="1"/>
</dbReference>
<feature type="coiled-coil region" evidence="13">
    <location>
        <begin position="649"/>
        <end position="676"/>
    </location>
</feature>
<dbReference type="Pfam" id="PF00053">
    <property type="entry name" value="EGF_laminin"/>
    <property type="match status" value="6"/>
</dbReference>
<dbReference type="FunFam" id="2.10.25.10:FF:000090">
    <property type="entry name" value="laminin subunit alpha"/>
    <property type="match status" value="1"/>
</dbReference>
<name>M3XIF0_LATCH</name>
<dbReference type="GeneTree" id="ENSGT00940000158069"/>
<evidence type="ECO:0000256" key="1">
    <source>
        <dbReference type="ARBA" id="ARBA00004302"/>
    </source>
</evidence>
<keyword evidence="11 12" id="KW-0424">Laminin EGF-like domain</keyword>
<feature type="coiled-coil region" evidence="13">
    <location>
        <begin position="1035"/>
        <end position="1073"/>
    </location>
</feature>
<evidence type="ECO:0000256" key="2">
    <source>
        <dbReference type="ARBA" id="ARBA00022525"/>
    </source>
</evidence>
<feature type="coiled-coil region" evidence="13">
    <location>
        <begin position="1138"/>
        <end position="1172"/>
    </location>
</feature>
<dbReference type="CDD" id="cd00055">
    <property type="entry name" value="EGF_Lam"/>
    <property type="match status" value="7"/>
</dbReference>
<reference evidence="18" key="1">
    <citation type="submission" date="2011-08" db="EMBL/GenBank/DDBJ databases">
        <title>The draft genome of Latimeria chalumnae.</title>
        <authorList>
            <person name="Di Palma F."/>
            <person name="Alfoldi J."/>
            <person name="Johnson J."/>
            <person name="Berlin A."/>
            <person name="Gnerre S."/>
            <person name="Jaffe D."/>
            <person name="MacCallum I."/>
            <person name="Young S."/>
            <person name="Walker B.J."/>
            <person name="Lander E."/>
            <person name="Lindblad-Toh K."/>
        </authorList>
    </citation>
    <scope>NUCLEOTIDE SEQUENCE [LARGE SCALE GENOMIC DNA]</scope>
    <source>
        <strain evidence="18">Wild caught</strain>
    </source>
</reference>
<comment type="caution">
    <text evidence="12">Lacks conserved residue(s) required for the propagation of feature annotation.</text>
</comment>
<dbReference type="OMA" id="MCECATA"/>
<evidence type="ECO:0000256" key="13">
    <source>
        <dbReference type="SAM" id="Coils"/>
    </source>
</evidence>
<dbReference type="EMBL" id="AFYH01189959">
    <property type="status" value="NOT_ANNOTATED_CDS"/>
    <property type="molecule type" value="Genomic_DNA"/>
</dbReference>
<dbReference type="PANTHER" id="PTHR10574">
    <property type="entry name" value="NETRIN/LAMININ-RELATED"/>
    <property type="match status" value="1"/>
</dbReference>
<dbReference type="RefSeq" id="XP_006008025.1">
    <property type="nucleotide sequence ID" value="XM_006007963.3"/>
</dbReference>
<evidence type="ECO:0000256" key="7">
    <source>
        <dbReference type="ARBA" id="ARBA00022889"/>
    </source>
</evidence>
<evidence type="ECO:0000259" key="16">
    <source>
        <dbReference type="PROSITE" id="PS51115"/>
    </source>
</evidence>
<dbReference type="InterPro" id="IPR050440">
    <property type="entry name" value="Laminin/Netrin_ECM"/>
</dbReference>
<feature type="domain" description="Laminin EGF-like" evidence="15">
    <location>
        <begin position="522"/>
        <end position="577"/>
    </location>
</feature>
<proteinExistence type="predicted"/>
<evidence type="ECO:0000256" key="5">
    <source>
        <dbReference type="ARBA" id="ARBA00022737"/>
    </source>
</evidence>
<dbReference type="InterPro" id="IPR000034">
    <property type="entry name" value="Laminin_IV"/>
</dbReference>
<dbReference type="PRINTS" id="PR00011">
    <property type="entry name" value="EGFLAMININ"/>
</dbReference>
<keyword evidence="7" id="KW-0130">Cell adhesion</keyword>
<dbReference type="EMBL" id="AFYH01189958">
    <property type="status" value="NOT_ANNOTATED_CDS"/>
    <property type="molecule type" value="Genomic_DNA"/>
</dbReference>
<gene>
    <name evidence="17" type="primary">LOC102359091</name>
</gene>
<feature type="disulfide bond" evidence="12">
    <location>
        <begin position="89"/>
        <end position="101"/>
    </location>
</feature>
<dbReference type="PROSITE" id="PS50027">
    <property type="entry name" value="EGF_LAM_2"/>
    <property type="match status" value="3"/>
</dbReference>
<evidence type="ECO:0000313" key="18">
    <source>
        <dbReference type="Proteomes" id="UP000008672"/>
    </source>
</evidence>
<dbReference type="GO" id="GO:0005604">
    <property type="term" value="C:basement membrane"/>
    <property type="evidence" value="ECO:0007669"/>
    <property type="project" value="UniProtKB-SubCell"/>
</dbReference>
<dbReference type="GO" id="GO:0009888">
    <property type="term" value="P:tissue development"/>
    <property type="evidence" value="ECO:0007669"/>
    <property type="project" value="TreeGrafter"/>
</dbReference>
<dbReference type="HOGENOM" id="CLU_002471_0_0_1"/>
<dbReference type="KEGG" id="lcm:102359091"/>
<evidence type="ECO:0000256" key="6">
    <source>
        <dbReference type="ARBA" id="ARBA00022869"/>
    </source>
</evidence>
<reference evidence="17" key="2">
    <citation type="submission" date="2025-08" db="UniProtKB">
        <authorList>
            <consortium name="Ensembl"/>
        </authorList>
    </citation>
    <scope>IDENTIFICATION</scope>
</reference>
<dbReference type="Bgee" id="ENSLACG00000006588">
    <property type="expression patterns" value="Expressed in pelvic fin and 5 other cell types or tissues"/>
</dbReference>
<keyword evidence="9 12" id="KW-1015">Disulfide bond</keyword>
<dbReference type="InterPro" id="IPR002049">
    <property type="entry name" value="LE_dom"/>
</dbReference>
<dbReference type="SUPFAM" id="SSF58104">
    <property type="entry name" value="Methyl-accepting chemotaxis protein (MCP) signaling domain"/>
    <property type="match status" value="1"/>
</dbReference>
<dbReference type="SUPFAM" id="SSF57196">
    <property type="entry name" value="EGF/Laminin"/>
    <property type="match status" value="5"/>
</dbReference>
<feature type="domain" description="Laminin EGF-like" evidence="15">
    <location>
        <begin position="144"/>
        <end position="193"/>
    </location>
</feature>
<dbReference type="PANTHER" id="PTHR10574:SF313">
    <property type="entry name" value="LAMININ SUBUNIT GAMMA-2"/>
    <property type="match status" value="1"/>
</dbReference>
<keyword evidence="3" id="KW-0272">Extracellular matrix</keyword>
<feature type="domain" description="Laminin EGF-like" evidence="15">
    <location>
        <begin position="89"/>
        <end position="135"/>
    </location>
</feature>
<dbReference type="SMART" id="SM00281">
    <property type="entry name" value="LamB"/>
    <property type="match status" value="1"/>
</dbReference>
<feature type="disulfide bond" evidence="12">
    <location>
        <begin position="109"/>
        <end position="118"/>
    </location>
</feature>
<dbReference type="FunFam" id="2.10.25.10:FF:000067">
    <property type="entry name" value="Laminin subunit gamma 1"/>
    <property type="match status" value="1"/>
</dbReference>
<feature type="coiled-coil region" evidence="13">
    <location>
        <begin position="874"/>
        <end position="908"/>
    </location>
</feature>